<evidence type="ECO:0000256" key="6">
    <source>
        <dbReference type="SAM" id="SignalP"/>
    </source>
</evidence>
<keyword evidence="5" id="KW-0326">Glycosidase</keyword>
<dbReference type="Pfam" id="PF00144">
    <property type="entry name" value="Beta-lactamase"/>
    <property type="match status" value="1"/>
</dbReference>
<dbReference type="Proteomes" id="UP001501410">
    <property type="component" value="Unassembled WGS sequence"/>
</dbReference>
<dbReference type="InterPro" id="IPR050226">
    <property type="entry name" value="NagZ_Beta-hexosaminidase"/>
</dbReference>
<comment type="similarity">
    <text evidence="2">Belongs to the glycosyl hydrolase 3 family.</text>
</comment>
<dbReference type="RefSeq" id="WP_344822959.1">
    <property type="nucleotide sequence ID" value="NZ_BAABEZ010000004.1"/>
</dbReference>
<dbReference type="PANTHER" id="PTHR30480:SF13">
    <property type="entry name" value="BETA-HEXOSAMINIDASE"/>
    <property type="match status" value="1"/>
</dbReference>
<dbReference type="Gene3D" id="3.40.50.1700">
    <property type="entry name" value="Glycoside hydrolase family 3 C-terminal domain"/>
    <property type="match status" value="1"/>
</dbReference>
<dbReference type="Gene3D" id="3.40.710.10">
    <property type="entry name" value="DD-peptidase/beta-lactamase superfamily"/>
    <property type="match status" value="1"/>
</dbReference>
<keyword evidence="10" id="KW-1185">Reference proteome</keyword>
<dbReference type="PRINTS" id="PR00133">
    <property type="entry name" value="GLHYDRLASE3"/>
</dbReference>
<evidence type="ECO:0000313" key="10">
    <source>
        <dbReference type="Proteomes" id="UP001501410"/>
    </source>
</evidence>
<dbReference type="InterPro" id="IPR019800">
    <property type="entry name" value="Glyco_hydro_3_AS"/>
</dbReference>
<dbReference type="InterPro" id="IPR017853">
    <property type="entry name" value="GH"/>
</dbReference>
<dbReference type="PANTHER" id="PTHR30480">
    <property type="entry name" value="BETA-HEXOSAMINIDASE-RELATED"/>
    <property type="match status" value="1"/>
</dbReference>
<protein>
    <recommendedName>
        <fullName evidence="3">beta-N-acetylhexosaminidase</fullName>
        <ecNumber evidence="3">3.2.1.52</ecNumber>
    </recommendedName>
</protein>
<dbReference type="InterPro" id="IPR001466">
    <property type="entry name" value="Beta-lactam-related"/>
</dbReference>
<evidence type="ECO:0000256" key="2">
    <source>
        <dbReference type="ARBA" id="ARBA00005336"/>
    </source>
</evidence>
<dbReference type="InterPro" id="IPR012338">
    <property type="entry name" value="Beta-lactam/transpept-like"/>
</dbReference>
<dbReference type="Pfam" id="PF00933">
    <property type="entry name" value="Glyco_hydro_3"/>
    <property type="match status" value="1"/>
</dbReference>
<evidence type="ECO:0000256" key="5">
    <source>
        <dbReference type="ARBA" id="ARBA00023295"/>
    </source>
</evidence>
<dbReference type="Gene3D" id="3.20.20.300">
    <property type="entry name" value="Glycoside hydrolase, family 3, N-terminal domain"/>
    <property type="match status" value="1"/>
</dbReference>
<dbReference type="EMBL" id="BAABEZ010000004">
    <property type="protein sequence ID" value="GAA4451110.1"/>
    <property type="molecule type" value="Genomic_DNA"/>
</dbReference>
<name>A0ABP8MKS7_9BACT</name>
<evidence type="ECO:0000256" key="4">
    <source>
        <dbReference type="ARBA" id="ARBA00022801"/>
    </source>
</evidence>
<evidence type="ECO:0000313" key="9">
    <source>
        <dbReference type="EMBL" id="GAA4451110.1"/>
    </source>
</evidence>
<feature type="signal peptide" evidence="6">
    <location>
        <begin position="1"/>
        <end position="21"/>
    </location>
</feature>
<proteinExistence type="inferred from homology"/>
<comment type="catalytic activity">
    <reaction evidence="1">
        <text>Hydrolysis of terminal non-reducing N-acetyl-D-hexosamine residues in N-acetyl-beta-D-hexosaminides.</text>
        <dbReference type="EC" id="3.2.1.52"/>
    </reaction>
</comment>
<comment type="caution">
    <text evidence="9">The sequence shown here is derived from an EMBL/GenBank/DDBJ whole genome shotgun (WGS) entry which is preliminary data.</text>
</comment>
<accession>A0ABP8MKS7</accession>
<organism evidence="9 10">
    <name type="scientific">Rurimicrobium arvi</name>
    <dbReference type="NCBI Taxonomy" id="2049916"/>
    <lineage>
        <taxon>Bacteria</taxon>
        <taxon>Pseudomonadati</taxon>
        <taxon>Bacteroidota</taxon>
        <taxon>Chitinophagia</taxon>
        <taxon>Chitinophagales</taxon>
        <taxon>Chitinophagaceae</taxon>
        <taxon>Rurimicrobium</taxon>
    </lineage>
</organism>
<dbReference type="SUPFAM" id="SSF51445">
    <property type="entry name" value="(Trans)glycosidases"/>
    <property type="match status" value="1"/>
</dbReference>
<feature type="chain" id="PRO_5046615470" description="beta-N-acetylhexosaminidase" evidence="6">
    <location>
        <begin position="22"/>
        <end position="997"/>
    </location>
</feature>
<sequence>MPRKLLLSFVLFCCVCLNTNAQKNPFLFPAASAQKWVDSIYNKLTPDERIGQLFMVAAYSGGKNFNEEAITQLIDRHQIGGLIFMQGGPVRQALLTNKYQSRAQVPLLLAMDAEWGLGMRLDSVISFPRQMMLGASRDTSLMYQIAMAIAYQFKRIGAQVNFAPVVDINNNPENPVINSRSFGEDKTEVTRMAMAYMKGLQENGVMACLKHFPGHGNTDVDSHKDLPVIRQTKDQLEETELYPFRQLISGGVHSVMVAHLNVPSLEATPKLPTTLSYNTITNLLKNDLRFRGLTFTDALNMDGVAKYFQPGDLELKAFQAGNDVLLFSQNVPVSIAKLRQALDAGKISTQELEKRVKKILLAKYVYGLNKWKPVNTANLTADLNQYTLTLKTESAEAAVTLVQDNNRMLNALEKSGCKVQYIGLNGSANGTVLERQLNKSFPGMASRMLGSGSTTADFLGAQNSLDAFDVNIVALHNVSLYPAKNYGIDAVSLNFISKIQRHPKTIFVLLGNAYALKLFCNMQSMLVMYESDTTTELAAAEVLSRNIPPAGRLPVTPCLGMPKGIINSGENVFPYRLNKTDQPRSSGTPDNNALQKINSFMNRCVNERVFPGARVMALQNGKVIFDQSYGYLDYQKTEAVTANTIYDVASLTKILSTTLAVMKLYEEGKIGLDQRLKDFLPWVKGTDEENLSIRNLLLHQAGLKSWIPFYKETVDASTGMLKQDLYRSAADDSFDIPVAAGLFLRNDYRDTIWQRILTQPLEIIGKYNYSDLDFYFLQKVVEAVSKKSLNAYVQTRFYNPMGLKNIGYNPLRKFPLEQIAPTENDLSFRHQLIRGYVHDPGAAMFGGVAGHAGIFATAADVAAVFQMLMDNGTYRGKEYFKAATVQKFIRYNSTASRRGLGFDKPSNERNDGGPCGNRCSGSTFGHQGFTGTCAWADPANGIVFVFLSNRVNPNAENNGINRLSVRTVVQDYIYEGLGIPENKNRPDIYQTDMTELR</sequence>
<feature type="domain" description="Beta-lactamase-related" evidence="7">
    <location>
        <begin position="602"/>
        <end position="962"/>
    </location>
</feature>
<dbReference type="PROSITE" id="PS00775">
    <property type="entry name" value="GLYCOSYL_HYDROL_F3"/>
    <property type="match status" value="1"/>
</dbReference>
<evidence type="ECO:0000256" key="3">
    <source>
        <dbReference type="ARBA" id="ARBA00012663"/>
    </source>
</evidence>
<evidence type="ECO:0000256" key="1">
    <source>
        <dbReference type="ARBA" id="ARBA00001231"/>
    </source>
</evidence>
<keyword evidence="6" id="KW-0732">Signal</keyword>
<dbReference type="GO" id="GO:0016787">
    <property type="term" value="F:hydrolase activity"/>
    <property type="evidence" value="ECO:0007669"/>
    <property type="project" value="UniProtKB-KW"/>
</dbReference>
<dbReference type="SUPFAM" id="SSF56601">
    <property type="entry name" value="beta-lactamase/transpeptidase-like"/>
    <property type="match status" value="1"/>
</dbReference>
<evidence type="ECO:0000259" key="8">
    <source>
        <dbReference type="Pfam" id="PF00933"/>
    </source>
</evidence>
<evidence type="ECO:0000259" key="7">
    <source>
        <dbReference type="Pfam" id="PF00144"/>
    </source>
</evidence>
<feature type="domain" description="Glycoside hydrolase family 3 N-terminal" evidence="8">
    <location>
        <begin position="47"/>
        <end position="360"/>
    </location>
</feature>
<dbReference type="EC" id="3.2.1.52" evidence="3"/>
<dbReference type="InterPro" id="IPR036962">
    <property type="entry name" value="Glyco_hydro_3_N_sf"/>
</dbReference>
<reference evidence="10" key="1">
    <citation type="journal article" date="2019" name="Int. J. Syst. Evol. Microbiol.">
        <title>The Global Catalogue of Microorganisms (GCM) 10K type strain sequencing project: providing services to taxonomists for standard genome sequencing and annotation.</title>
        <authorList>
            <consortium name="The Broad Institute Genomics Platform"/>
            <consortium name="The Broad Institute Genome Sequencing Center for Infectious Disease"/>
            <person name="Wu L."/>
            <person name="Ma J."/>
        </authorList>
    </citation>
    <scope>NUCLEOTIDE SEQUENCE [LARGE SCALE GENOMIC DNA]</scope>
    <source>
        <strain evidence="10">JCM 31921</strain>
    </source>
</reference>
<keyword evidence="4 9" id="KW-0378">Hydrolase</keyword>
<gene>
    <name evidence="9" type="ORF">GCM10023092_08170</name>
</gene>
<dbReference type="InterPro" id="IPR001764">
    <property type="entry name" value="Glyco_hydro_3_N"/>
</dbReference>
<dbReference type="InterPro" id="IPR036881">
    <property type="entry name" value="Glyco_hydro_3_C_sf"/>
</dbReference>